<dbReference type="InterPro" id="IPR027417">
    <property type="entry name" value="P-loop_NTPase"/>
</dbReference>
<gene>
    <name evidence="1" type="ORF">ACFFSY_03770</name>
</gene>
<dbReference type="EMBL" id="JBHMDO010000008">
    <property type="protein sequence ID" value="MFB9325039.1"/>
    <property type="molecule type" value="Genomic_DNA"/>
</dbReference>
<keyword evidence="1" id="KW-0808">Transferase</keyword>
<dbReference type="RefSeq" id="WP_377490099.1">
    <property type="nucleotide sequence ID" value="NZ_JBHMDO010000008.1"/>
</dbReference>
<proteinExistence type="predicted"/>
<dbReference type="Proteomes" id="UP001589747">
    <property type="component" value="Unassembled WGS sequence"/>
</dbReference>
<keyword evidence="1" id="KW-0418">Kinase</keyword>
<reference evidence="1 2" key="1">
    <citation type="submission" date="2024-09" db="EMBL/GenBank/DDBJ databases">
        <authorList>
            <person name="Sun Q."/>
            <person name="Mori K."/>
        </authorList>
    </citation>
    <scope>NUCLEOTIDE SEQUENCE [LARGE SCALE GENOMIC DNA]</scope>
    <source>
        <strain evidence="1 2">TISTR 2452</strain>
    </source>
</reference>
<accession>A0ABV5KIQ9</accession>
<keyword evidence="2" id="KW-1185">Reference proteome</keyword>
<sequence>MELNNVQRLEEMPFTRHYEAFGCRIRSEIALPELSAARGEASEPDITIRVTAECASWPELAEACGKLEVETDRIAFRIEELAVFIIREGRDVEVRSLRGADEDRLRLYILGTCMGAALMQRRVLPLHGSAIAIGGRAYAVVGESGSGKSTLAAAFLARGCRLLSDDVIAVSAGTNGIPMVAPAYPQQKLWQQSLDAFGMNAAGYRPLHERETKFAIPVQERFLNKPLPLGGVIELSKGGEQPQLRRVHGLSRVQLLYRHTYRNFLIHGSGLTEWHFKLTAGLSNKLAFYQMQRPETSFTAPTLVEMLLTEIGEDDRYGTNVQG</sequence>
<dbReference type="GO" id="GO:0016301">
    <property type="term" value="F:kinase activity"/>
    <property type="evidence" value="ECO:0007669"/>
    <property type="project" value="UniProtKB-KW"/>
</dbReference>
<name>A0ABV5KIQ9_9BACL</name>
<protein>
    <submittedName>
        <fullName evidence="1">HPr kinase/phosphorylase</fullName>
    </submittedName>
</protein>
<dbReference type="SUPFAM" id="SSF53795">
    <property type="entry name" value="PEP carboxykinase-like"/>
    <property type="match status" value="1"/>
</dbReference>
<comment type="caution">
    <text evidence="1">The sequence shown here is derived from an EMBL/GenBank/DDBJ whole genome shotgun (WGS) entry which is preliminary data.</text>
</comment>
<organism evidence="1 2">
    <name type="scientific">Paenibacillus aurantiacus</name>
    <dbReference type="NCBI Taxonomy" id="1936118"/>
    <lineage>
        <taxon>Bacteria</taxon>
        <taxon>Bacillati</taxon>
        <taxon>Bacillota</taxon>
        <taxon>Bacilli</taxon>
        <taxon>Bacillales</taxon>
        <taxon>Paenibacillaceae</taxon>
        <taxon>Paenibacillus</taxon>
    </lineage>
</organism>
<evidence type="ECO:0000313" key="2">
    <source>
        <dbReference type="Proteomes" id="UP001589747"/>
    </source>
</evidence>
<evidence type="ECO:0000313" key="1">
    <source>
        <dbReference type="EMBL" id="MFB9325039.1"/>
    </source>
</evidence>
<dbReference type="Gene3D" id="3.40.50.300">
    <property type="entry name" value="P-loop containing nucleotide triphosphate hydrolases"/>
    <property type="match status" value="1"/>
</dbReference>